<evidence type="ECO:0000313" key="1">
    <source>
        <dbReference type="EMBL" id="AIU57066.1"/>
    </source>
</evidence>
<dbReference type="Pfam" id="PF17505">
    <property type="entry name" value="DUF5437"/>
    <property type="match status" value="1"/>
</dbReference>
<evidence type="ECO:0000313" key="3">
    <source>
        <dbReference type="EMBL" id="ANN45905.1"/>
    </source>
</evidence>
<dbReference type="KEGG" id="vg:1403955"/>
<dbReference type="OrthoDB" id="28091at10239"/>
<accession>A0A097PV63</accession>
<sequence>MKLIILLFVVAAFVTLAMGKKSLKDPLTITTAHFDHPEGLKHKIRRPYNKHEDRLIQCKIYL</sequence>
<dbReference type="GeneID" id="1403955"/>
<dbReference type="EMBL" id="KU697902">
    <property type="protein sequence ID" value="ANN45743.1"/>
    <property type="molecule type" value="Genomic_DNA"/>
</dbReference>
<dbReference type="EMBL" id="KU697903">
    <property type="protein sequence ID" value="ANN45905.1"/>
    <property type="molecule type" value="Genomic_DNA"/>
</dbReference>
<organismHost>
    <name type="scientific">Lepidoptera</name>
    <name type="common">moths &amp; butterflies</name>
    <dbReference type="NCBI Taxonomy" id="7088"/>
</organismHost>
<evidence type="ECO:0000313" key="2">
    <source>
        <dbReference type="EMBL" id="ANN45743.1"/>
    </source>
</evidence>
<protein>
    <submittedName>
        <fullName evidence="1">AcOrf-122</fullName>
    </submittedName>
    <submittedName>
        <fullName evidence="2">Orf-122 peptide</fullName>
    </submittedName>
</protein>
<gene>
    <name evidence="1" type="primary">AcOrf-122</name>
    <name evidence="2" type="synonym">Orf-122</name>
    <name evidence="2" type="ORF">ACNVgp123</name>
</gene>
<dbReference type="EMBL" id="KM667940">
    <property type="protein sequence ID" value="AIU57066.1"/>
    <property type="molecule type" value="Genomic_DNA"/>
</dbReference>
<reference evidence="1" key="1">
    <citation type="submission" date="2014-09" db="EMBL/GenBank/DDBJ databases">
        <title>Complete Genome Sequence of the E2 Strain of Autographa californica Multiple Nucleopolyhedrovirus.</title>
        <authorList>
            <person name="Maghodia A.B."/>
            <person name="Jarvis D.L."/>
            <person name="Geisler C."/>
        </authorList>
    </citation>
    <scope>NUCLEOTIDE SEQUENCE</scope>
    <source>
        <strain evidence="1">E2</strain>
    </source>
</reference>
<name>A0A097PV63_NPVAC</name>
<organism evidence="1">
    <name type="scientific">Autographa californica nuclear polyhedrosis virus</name>
    <name type="common">AcMNPV</name>
    <dbReference type="NCBI Taxonomy" id="46015"/>
    <lineage>
        <taxon>Viruses</taxon>
        <taxon>Viruses incertae sedis</taxon>
        <taxon>Naldaviricetes</taxon>
        <taxon>Lefavirales</taxon>
        <taxon>Baculoviridae</taxon>
        <taxon>Alphabaculovirus</taxon>
        <taxon>Alphabaculovirus aucalifornicae</taxon>
    </lineage>
</organism>
<reference evidence="2" key="2">
    <citation type="journal article" date="2016" name="Sci. Rep.">
        <title>Generating a host range-expanded recombinant baculovirus.</title>
        <authorList>
            <person name="Wu C."/>
            <person name="Deng Z."/>
            <person name="Long Z."/>
            <person name="Cai Y."/>
            <person name="Ying Z."/>
            <person name="Yin H."/>
            <person name="Yuan M."/>
            <person name="Clem R.J."/>
            <person name="Yang K."/>
            <person name="Pang Y."/>
        </authorList>
    </citation>
    <scope>NUCLEOTIDE SEQUENCE</scope>
    <source>
        <strain evidence="2">VAcRev-1</strain>
        <strain evidence="3">VAcRev-2</strain>
    </source>
</reference>
<proteinExistence type="predicted"/>
<dbReference type="InterPro" id="IPR035259">
    <property type="entry name" value="DUF5437"/>
</dbReference>
<dbReference type="RefSeq" id="NP_054152.1">
    <property type="nucleotide sequence ID" value="NC_001623.1"/>
</dbReference>